<evidence type="ECO:0000313" key="1">
    <source>
        <dbReference type="EMBL" id="CAG8641230.1"/>
    </source>
</evidence>
<keyword evidence="2" id="KW-1185">Reference proteome</keyword>
<accession>A0ABN7UQG8</accession>
<dbReference type="InterPro" id="IPR024755">
    <property type="entry name" value="cpYpsA"/>
</dbReference>
<gene>
    <name evidence="1" type="ORF">GMARGA_LOCUS8854</name>
</gene>
<proteinExistence type="predicted"/>
<dbReference type="EMBL" id="CAJVQB010004625">
    <property type="protein sequence ID" value="CAG8641230.1"/>
    <property type="molecule type" value="Genomic_DNA"/>
</dbReference>
<dbReference type="Gene3D" id="3.40.50.450">
    <property type="match status" value="1"/>
</dbReference>
<sequence length="114" mass="13006">MLLSSICLDKVLVDDSLNINKGTKKKIDQVLDLNEDTKKKINQVLDLNEGTKKKIDQILDLNEGTKKKIDWIENNKIEHLNVAGPREQTSPGIFENALLFMGYLLKKLEELQTN</sequence>
<organism evidence="1 2">
    <name type="scientific">Gigaspora margarita</name>
    <dbReference type="NCBI Taxonomy" id="4874"/>
    <lineage>
        <taxon>Eukaryota</taxon>
        <taxon>Fungi</taxon>
        <taxon>Fungi incertae sedis</taxon>
        <taxon>Mucoromycota</taxon>
        <taxon>Glomeromycotina</taxon>
        <taxon>Glomeromycetes</taxon>
        <taxon>Diversisporales</taxon>
        <taxon>Gigasporaceae</taxon>
        <taxon>Gigaspora</taxon>
    </lineage>
</organism>
<dbReference type="Proteomes" id="UP000789901">
    <property type="component" value="Unassembled WGS sequence"/>
</dbReference>
<name>A0ABN7UQG8_GIGMA</name>
<comment type="caution">
    <text evidence="1">The sequence shown here is derived from an EMBL/GenBank/DDBJ whole genome shotgun (WGS) entry which is preliminary data.</text>
</comment>
<protein>
    <submittedName>
        <fullName evidence="1">20502_t:CDS:1</fullName>
    </submittedName>
</protein>
<reference evidence="1 2" key="1">
    <citation type="submission" date="2021-06" db="EMBL/GenBank/DDBJ databases">
        <authorList>
            <person name="Kallberg Y."/>
            <person name="Tangrot J."/>
            <person name="Rosling A."/>
        </authorList>
    </citation>
    <scope>NUCLEOTIDE SEQUENCE [LARGE SCALE GENOMIC DNA]</scope>
    <source>
        <strain evidence="1 2">120-4 pot B 10/14</strain>
    </source>
</reference>
<evidence type="ECO:0000313" key="2">
    <source>
        <dbReference type="Proteomes" id="UP000789901"/>
    </source>
</evidence>
<dbReference type="Pfam" id="PF12694">
    <property type="entry name" value="cpYpsA"/>
    <property type="match status" value="1"/>
</dbReference>